<comment type="similarity">
    <text evidence="5 21">Belongs to the glycosyl hydrolase 30 family.</text>
</comment>
<keyword evidence="21" id="KW-0326">Glycosidase</keyword>
<evidence type="ECO:0000256" key="5">
    <source>
        <dbReference type="ARBA" id="ARBA00005382"/>
    </source>
</evidence>
<evidence type="ECO:0000256" key="3">
    <source>
        <dbReference type="ARBA" id="ARBA00004731"/>
    </source>
</evidence>
<dbReference type="InterPro" id="IPR017853">
    <property type="entry name" value="GH"/>
</dbReference>
<sequence length="440" mass="48417">MEFSSPLQRVSIMAASLTGLLLLQAASWASGAHPCVPKSFGYSSVVCVCNATYCDSLDPLTFPALGTFSRYESTRSGRRMELSIGTIQANHTGTGLLLTLKPEEKFQKVKGFGGAMTDAAALNILALSPSAQSLLLKSYFSTEGDGGFPCTFSPFPDIWFLSLWKIRLPSLQLAHRPVSLFASPWTSPTWLKTNGAVNGKGHSRVTRDIYHQTWASTLFLDAYAEHRLKFWAVTVENEPSAGLISGYPFQCLGFTPEHQRDFIARDLGPTLANSTHRDVQLLMLDDQRLLLPHWAQVVLADPEAAKGLCGLQVLGAEREARLLGSRSAVQPQHYHEPPLPCGCPIIVDIAKDVFYKQPMFYHLGHFSKFIPEGSQRVGLVASKKNDLETVALMHPDGSAVVVVLNRSSKDVPLTIKDPAMGFLETISPGYSIHTYLWRRQ</sequence>
<evidence type="ECO:0000256" key="18">
    <source>
        <dbReference type="ARBA" id="ARBA00048880"/>
    </source>
</evidence>
<dbReference type="PANTHER" id="PTHR11069">
    <property type="entry name" value="GLUCOSYLCERAMIDASE"/>
    <property type="match status" value="1"/>
</dbReference>
<evidence type="ECO:0000256" key="4">
    <source>
        <dbReference type="ARBA" id="ARBA00004991"/>
    </source>
</evidence>
<comment type="catalytic activity">
    <reaction evidence="16">
        <text>beta-D-glucosyl-N-dodecanoylsphing-4-enine + cholesterol = N-dodecanoylsphing-4-enine + cholesteryl 3-beta-D-glucoside</text>
        <dbReference type="Rhea" id="RHEA:70307"/>
        <dbReference type="ChEBI" id="CHEBI:16113"/>
        <dbReference type="ChEBI" id="CHEBI:17495"/>
        <dbReference type="ChEBI" id="CHEBI:72956"/>
        <dbReference type="ChEBI" id="CHEBI:76297"/>
    </reaction>
    <physiologicalReaction direction="left-to-right" evidence="16">
        <dbReference type="Rhea" id="RHEA:70308"/>
    </physiologicalReaction>
    <physiologicalReaction direction="right-to-left" evidence="16">
        <dbReference type="Rhea" id="RHEA:70309"/>
    </physiologicalReaction>
</comment>
<dbReference type="InterPro" id="IPR033453">
    <property type="entry name" value="Glyco_hydro_30_TIM-barrel"/>
</dbReference>
<name>A0A8D2DHM5_SCIVU</name>
<dbReference type="Pfam" id="PF02055">
    <property type="entry name" value="Glyco_hydro_30"/>
    <property type="match status" value="3"/>
</dbReference>
<feature type="domain" description="Glycosyl hydrolase family 30 TIM-barrel" evidence="23">
    <location>
        <begin position="109"/>
        <end position="144"/>
    </location>
</feature>
<dbReference type="PRINTS" id="PR00843">
    <property type="entry name" value="GLHYDRLASE30"/>
</dbReference>
<dbReference type="InterPro" id="IPR033452">
    <property type="entry name" value="GH30_C"/>
</dbReference>
<dbReference type="Ensembl" id="ENSSVLT00005026894.1">
    <property type="protein sequence ID" value="ENSSVLP00005024195.1"/>
    <property type="gene ID" value="ENSSVLG00005018563.1"/>
</dbReference>
<evidence type="ECO:0000256" key="13">
    <source>
        <dbReference type="ARBA" id="ARBA00048055"/>
    </source>
</evidence>
<dbReference type="InterPro" id="IPR013780">
    <property type="entry name" value="Glyco_hydro_b"/>
</dbReference>
<dbReference type="Gene3D" id="3.20.20.80">
    <property type="entry name" value="Glycosidases"/>
    <property type="match status" value="1"/>
</dbReference>
<evidence type="ECO:0000256" key="15">
    <source>
        <dbReference type="ARBA" id="ARBA00048182"/>
    </source>
</evidence>
<evidence type="ECO:0000256" key="7">
    <source>
        <dbReference type="ARBA" id="ARBA00022801"/>
    </source>
</evidence>
<keyword evidence="6 22" id="KW-0732">Signal</keyword>
<dbReference type="GeneTree" id="ENSGT00390000009464"/>
<feature type="chain" id="PRO_5034414641" description="Glucosylceramidase" evidence="22">
    <location>
        <begin position="32"/>
        <end position="440"/>
    </location>
</feature>
<evidence type="ECO:0000259" key="24">
    <source>
        <dbReference type="Pfam" id="PF17189"/>
    </source>
</evidence>
<evidence type="ECO:0000256" key="19">
    <source>
        <dbReference type="ARBA" id="ARBA00049379"/>
    </source>
</evidence>
<reference evidence="25" key="2">
    <citation type="submission" date="2025-08" db="UniProtKB">
        <authorList>
            <consortium name="Ensembl"/>
        </authorList>
    </citation>
    <scope>IDENTIFICATION</scope>
</reference>
<evidence type="ECO:0000256" key="20">
    <source>
        <dbReference type="ARBA" id="ARBA00049516"/>
    </source>
</evidence>
<dbReference type="SUPFAM" id="SSF51011">
    <property type="entry name" value="Glycosyl hydrolase domain"/>
    <property type="match status" value="2"/>
</dbReference>
<accession>A0A8D2DHM5</accession>
<comment type="catalytic activity">
    <reaction evidence="18">
        <text>beta-D-glucosyl-(1&lt;-&gt;1')-N-(15Z-tetracosenoyl)-sphing-4-enine + cholesterol = N-(15Z-tetracosenoyl)-sphing-4-enine + cholesteryl 3-beta-D-glucoside</text>
        <dbReference type="Rhea" id="RHEA:70315"/>
        <dbReference type="ChEBI" id="CHEBI:16113"/>
        <dbReference type="ChEBI" id="CHEBI:17495"/>
        <dbReference type="ChEBI" id="CHEBI:74450"/>
        <dbReference type="ChEBI" id="CHEBI:76302"/>
    </reaction>
    <physiologicalReaction direction="left-to-right" evidence="18">
        <dbReference type="Rhea" id="RHEA:70316"/>
    </physiologicalReaction>
    <physiologicalReaction direction="right-to-left" evidence="18">
        <dbReference type="Rhea" id="RHEA:70317"/>
    </physiologicalReaction>
</comment>
<comment type="catalytic activity">
    <reaction evidence="15">
        <text>a beta-D-galactosyl-(1&lt;-&gt;1')-N-acylsphing-4-enine + cholesterol = cholesteryl 3-beta-D-galactoside + an N-acylsphing-4-enine</text>
        <dbReference type="Rhea" id="RHEA:70235"/>
        <dbReference type="ChEBI" id="CHEBI:16113"/>
        <dbReference type="ChEBI" id="CHEBI:18390"/>
        <dbReference type="ChEBI" id="CHEBI:52639"/>
        <dbReference type="ChEBI" id="CHEBI:189066"/>
    </reaction>
    <physiologicalReaction direction="left-to-right" evidence="15">
        <dbReference type="Rhea" id="RHEA:70236"/>
    </physiologicalReaction>
    <physiologicalReaction direction="right-to-left" evidence="15">
        <dbReference type="Rhea" id="RHEA:70237"/>
    </physiologicalReaction>
</comment>
<evidence type="ECO:0000256" key="6">
    <source>
        <dbReference type="ARBA" id="ARBA00022729"/>
    </source>
</evidence>
<dbReference type="Gene3D" id="2.60.40.1180">
    <property type="entry name" value="Golgi alpha-mannosidase II"/>
    <property type="match status" value="2"/>
</dbReference>
<evidence type="ECO:0000256" key="12">
    <source>
        <dbReference type="ARBA" id="ARBA00033703"/>
    </source>
</evidence>
<comment type="catalytic activity">
    <reaction evidence="11">
        <text>a beta-D-galactosyl-(1&lt;-&gt;1')-N-acylsphing-4-enine + H2O = an N-acylsphing-4-enine + D-galactose</text>
        <dbReference type="Rhea" id="RHEA:14297"/>
        <dbReference type="ChEBI" id="CHEBI:4139"/>
        <dbReference type="ChEBI" id="CHEBI:15377"/>
        <dbReference type="ChEBI" id="CHEBI:18390"/>
        <dbReference type="ChEBI" id="CHEBI:52639"/>
        <dbReference type="EC" id="3.2.1.46"/>
    </reaction>
    <physiologicalReaction direction="left-to-right" evidence="11">
        <dbReference type="Rhea" id="RHEA:14298"/>
    </physiologicalReaction>
</comment>
<comment type="catalytic activity">
    <reaction evidence="9">
        <text>beta-D-xylosyl-(1&lt;-&gt;1')-N-(9Z-octadecenoyl)-sphing-4-enine + cholesterol = cholesteryl 3-beta-D-xyloside + N-(9Z-octadecenoyl)-sphing-4-enine</text>
        <dbReference type="Rhea" id="RHEA:70251"/>
        <dbReference type="ChEBI" id="CHEBI:16113"/>
        <dbReference type="ChEBI" id="CHEBI:77996"/>
        <dbReference type="ChEBI" id="CHEBI:189067"/>
        <dbReference type="ChEBI" id="CHEBI:189081"/>
    </reaction>
    <physiologicalReaction direction="left-to-right" evidence="9">
        <dbReference type="Rhea" id="RHEA:70252"/>
    </physiologicalReaction>
</comment>
<evidence type="ECO:0000256" key="17">
    <source>
        <dbReference type="ARBA" id="ARBA00048817"/>
    </source>
</evidence>
<protein>
    <recommendedName>
        <fullName evidence="21">Glucosylceramidase</fullName>
        <ecNumber evidence="21">3.2.1.45</ecNumber>
    </recommendedName>
</protein>
<evidence type="ECO:0000256" key="22">
    <source>
        <dbReference type="SAM" id="SignalP"/>
    </source>
</evidence>
<evidence type="ECO:0000256" key="14">
    <source>
        <dbReference type="ARBA" id="ARBA00048111"/>
    </source>
</evidence>
<keyword evidence="26" id="KW-1185">Reference proteome</keyword>
<evidence type="ECO:0000313" key="26">
    <source>
        <dbReference type="Proteomes" id="UP000694564"/>
    </source>
</evidence>
<evidence type="ECO:0000256" key="21">
    <source>
        <dbReference type="RuleBase" id="RU361188"/>
    </source>
</evidence>
<evidence type="ECO:0000256" key="1">
    <source>
        <dbReference type="ARBA" id="ARBA00001013"/>
    </source>
</evidence>
<keyword evidence="7 21" id="KW-0378">Hydrolase</keyword>
<comment type="pathway">
    <text evidence="3">Steroid metabolism; cholesterol metabolism.</text>
</comment>
<proteinExistence type="inferred from homology"/>
<comment type="catalytic activity">
    <reaction evidence="17">
        <text>a beta-D-xylosyl-(1&lt;-&gt;1')-N-acylsphing-4-enine + cholesterol = cholesteryl 3-beta-D-xyloside + an N-acylsphing-4-enine</text>
        <dbReference type="Rhea" id="RHEA:70239"/>
        <dbReference type="ChEBI" id="CHEBI:16113"/>
        <dbReference type="ChEBI" id="CHEBI:52639"/>
        <dbReference type="ChEBI" id="CHEBI:189067"/>
        <dbReference type="ChEBI" id="CHEBI:189068"/>
    </reaction>
    <physiologicalReaction direction="left-to-right" evidence="17">
        <dbReference type="Rhea" id="RHEA:70240"/>
    </physiologicalReaction>
</comment>
<feature type="domain" description="Glycosyl hydrolase family 30 TIM-barrel" evidence="23">
    <location>
        <begin position="170"/>
        <end position="313"/>
    </location>
</feature>
<dbReference type="UniPathway" id="UPA00296"/>
<comment type="catalytic activity">
    <reaction evidence="13">
        <text>a beta-D-glucosyl-(1&lt;-&gt;1')-N-acylsphing-4-enine + cholesterol = cholesteryl 3-beta-D-glucoside + an N-acylsphing-4-enine</text>
        <dbReference type="Rhea" id="RHEA:58264"/>
        <dbReference type="ChEBI" id="CHEBI:16113"/>
        <dbReference type="ChEBI" id="CHEBI:17495"/>
        <dbReference type="ChEBI" id="CHEBI:22801"/>
        <dbReference type="ChEBI" id="CHEBI:52639"/>
    </reaction>
    <physiologicalReaction direction="left-to-right" evidence="13">
        <dbReference type="Rhea" id="RHEA:58265"/>
    </physiologicalReaction>
    <physiologicalReaction direction="right-to-left" evidence="13">
        <dbReference type="Rhea" id="RHEA:58266"/>
    </physiologicalReaction>
</comment>
<evidence type="ECO:0000256" key="16">
    <source>
        <dbReference type="ARBA" id="ARBA00048698"/>
    </source>
</evidence>
<organism evidence="25 26">
    <name type="scientific">Sciurus vulgaris</name>
    <name type="common">Eurasian red squirrel</name>
    <dbReference type="NCBI Taxonomy" id="55149"/>
    <lineage>
        <taxon>Eukaryota</taxon>
        <taxon>Metazoa</taxon>
        <taxon>Chordata</taxon>
        <taxon>Craniata</taxon>
        <taxon>Vertebrata</taxon>
        <taxon>Euteleostomi</taxon>
        <taxon>Mammalia</taxon>
        <taxon>Eutheria</taxon>
        <taxon>Euarchontoglires</taxon>
        <taxon>Glires</taxon>
        <taxon>Rodentia</taxon>
        <taxon>Sciuromorpha</taxon>
        <taxon>Sciuridae</taxon>
        <taxon>Sciurinae</taxon>
        <taxon>Sciurini</taxon>
        <taxon>Sciurus</taxon>
    </lineage>
</organism>
<comment type="catalytic activity">
    <reaction evidence="1">
        <text>a beta-D-glucosyl-(1&lt;-&gt;1')-N-acylsphing-4-enine + H2O = an N-acylsphing-4-enine + D-glucose</text>
        <dbReference type="Rhea" id="RHEA:13269"/>
        <dbReference type="ChEBI" id="CHEBI:4167"/>
        <dbReference type="ChEBI" id="CHEBI:15377"/>
        <dbReference type="ChEBI" id="CHEBI:22801"/>
        <dbReference type="ChEBI" id="CHEBI:52639"/>
        <dbReference type="EC" id="3.2.1.45"/>
    </reaction>
    <physiologicalReaction direction="left-to-right" evidence="1">
        <dbReference type="Rhea" id="RHEA:13270"/>
    </physiologicalReaction>
</comment>
<dbReference type="AlphaFoldDB" id="A0A8D2DHM5"/>
<reference evidence="25" key="1">
    <citation type="submission" date="2020-06" db="EMBL/GenBank/DDBJ databases">
        <authorList>
            <consortium name="Wellcome Sanger Institute Data Sharing"/>
        </authorList>
    </citation>
    <scope>NUCLEOTIDE SEQUENCE [LARGE SCALE GENOMIC DNA]</scope>
</reference>
<dbReference type="SUPFAM" id="SSF51445">
    <property type="entry name" value="(Trans)glycosidases"/>
    <property type="match status" value="1"/>
</dbReference>
<evidence type="ECO:0000256" key="2">
    <source>
        <dbReference type="ARBA" id="ARBA00004207"/>
    </source>
</evidence>
<gene>
    <name evidence="25" type="primary">GBA1</name>
</gene>
<evidence type="ECO:0000256" key="9">
    <source>
        <dbReference type="ARBA" id="ARBA00033633"/>
    </source>
</evidence>
<comment type="catalytic activity">
    <reaction evidence="19">
        <text>beta-D-glucosyl-N-octanoylsphing-4E-enine + cholesterol = N-octanoylsphing-4-enine + cholesteryl 3-beta-D-glucoside</text>
        <dbReference type="Rhea" id="RHEA:70303"/>
        <dbReference type="ChEBI" id="CHEBI:16113"/>
        <dbReference type="ChEBI" id="CHEBI:17495"/>
        <dbReference type="ChEBI" id="CHEBI:45815"/>
        <dbReference type="ChEBI" id="CHEBI:65222"/>
    </reaction>
    <physiologicalReaction direction="left-to-right" evidence="19">
        <dbReference type="Rhea" id="RHEA:70304"/>
    </physiologicalReaction>
    <physiologicalReaction direction="right-to-left" evidence="19">
        <dbReference type="Rhea" id="RHEA:70305"/>
    </physiologicalReaction>
</comment>
<comment type="catalytic activity">
    <reaction evidence="10">
        <text>cholesteryl 3-beta-D-glucoside + H2O = cholesterol + D-glucose</text>
        <dbReference type="Rhea" id="RHEA:11956"/>
        <dbReference type="ChEBI" id="CHEBI:4167"/>
        <dbReference type="ChEBI" id="CHEBI:15377"/>
        <dbReference type="ChEBI" id="CHEBI:16113"/>
        <dbReference type="ChEBI" id="CHEBI:17495"/>
    </reaction>
    <physiologicalReaction direction="left-to-right" evidence="10">
        <dbReference type="Rhea" id="RHEA:11957"/>
    </physiologicalReaction>
</comment>
<feature type="domain" description="Glycosyl hydrolase family 30 beta sandwich" evidence="24">
    <location>
        <begin position="373"/>
        <end position="435"/>
    </location>
</feature>
<evidence type="ECO:0000256" key="8">
    <source>
        <dbReference type="ARBA" id="ARBA00022919"/>
    </source>
</evidence>
<dbReference type="Pfam" id="PF17189">
    <property type="entry name" value="Glyco_hydro_30C"/>
    <property type="match status" value="1"/>
</dbReference>
<comment type="catalytic activity">
    <reaction evidence="14">
        <text>beta-D-glucosyl-(1&lt;-&gt;1)-N-octadecanoylsphing-4-enine + cholesterol = cholesteryl 3-beta-D-glucoside + N-octadecanoylsphing-4-enine</text>
        <dbReference type="Rhea" id="RHEA:70311"/>
        <dbReference type="ChEBI" id="CHEBI:16113"/>
        <dbReference type="ChEBI" id="CHEBI:17495"/>
        <dbReference type="ChEBI" id="CHEBI:72961"/>
        <dbReference type="ChEBI" id="CHEBI:84719"/>
    </reaction>
    <physiologicalReaction direction="left-to-right" evidence="14">
        <dbReference type="Rhea" id="RHEA:70312"/>
    </physiologicalReaction>
    <physiologicalReaction direction="right-to-left" evidence="14">
        <dbReference type="Rhea" id="RHEA:70313"/>
    </physiologicalReaction>
</comment>
<comment type="subcellular location">
    <subcellularLocation>
        <location evidence="2">Lysosome membrane</location>
        <topology evidence="2">Peripheral membrane protein</topology>
        <orientation evidence="2">Lumenal side</orientation>
    </subcellularLocation>
</comment>
<reference evidence="25" key="3">
    <citation type="submission" date="2025-09" db="UniProtKB">
        <authorList>
            <consortium name="Ensembl"/>
        </authorList>
    </citation>
    <scope>IDENTIFICATION</scope>
</reference>
<comment type="catalytic activity">
    <reaction evidence="20">
        <text>beta-D-glucosyl-N-(9Z-octadecenoyl)-sphing-4E-enine + cholesterol = N-(9Z-octadecenoyl)-sphing-4-enine + cholesteryl 3-beta-D-glucoside</text>
        <dbReference type="Rhea" id="RHEA:58324"/>
        <dbReference type="ChEBI" id="CHEBI:16113"/>
        <dbReference type="ChEBI" id="CHEBI:17495"/>
        <dbReference type="ChEBI" id="CHEBI:77996"/>
        <dbReference type="ChEBI" id="CHEBI:139140"/>
    </reaction>
    <physiologicalReaction direction="left-to-right" evidence="20">
        <dbReference type="Rhea" id="RHEA:58325"/>
    </physiologicalReaction>
    <physiologicalReaction direction="right-to-left" evidence="20">
        <dbReference type="Rhea" id="RHEA:58326"/>
    </physiologicalReaction>
</comment>
<evidence type="ECO:0000259" key="23">
    <source>
        <dbReference type="Pfam" id="PF02055"/>
    </source>
</evidence>
<feature type="signal peptide" evidence="22">
    <location>
        <begin position="1"/>
        <end position="31"/>
    </location>
</feature>
<evidence type="ECO:0000256" key="10">
    <source>
        <dbReference type="ARBA" id="ARBA00033646"/>
    </source>
</evidence>
<dbReference type="Proteomes" id="UP000694564">
    <property type="component" value="Chromosome 1"/>
</dbReference>
<dbReference type="GO" id="GO:0004348">
    <property type="term" value="F:glucosylceramidase activity"/>
    <property type="evidence" value="ECO:0007669"/>
    <property type="project" value="UniProtKB-EC"/>
</dbReference>
<dbReference type="InterPro" id="IPR001139">
    <property type="entry name" value="Glyco_hydro_30"/>
</dbReference>
<dbReference type="PANTHER" id="PTHR11069:SF23">
    <property type="entry name" value="LYSOSOMAL ACID GLUCOSYLCERAMIDASE"/>
    <property type="match status" value="1"/>
</dbReference>
<feature type="domain" description="Glycosyl hydrolase family 30 TIM-barrel" evidence="23">
    <location>
        <begin position="343"/>
        <end position="370"/>
    </location>
</feature>
<keyword evidence="21" id="KW-0443">Lipid metabolism</keyword>
<evidence type="ECO:0000313" key="25">
    <source>
        <dbReference type="Ensembl" id="ENSSVLP00005024195.1"/>
    </source>
</evidence>
<evidence type="ECO:0000256" key="11">
    <source>
        <dbReference type="ARBA" id="ARBA00033698"/>
    </source>
</evidence>
<dbReference type="GO" id="GO:0008203">
    <property type="term" value="P:cholesterol metabolic process"/>
    <property type="evidence" value="ECO:0007669"/>
    <property type="project" value="UniProtKB-UniPathway"/>
</dbReference>
<comment type="catalytic activity">
    <reaction evidence="12">
        <text>1-(beta-D-galactosyl)-N-dodecanoylsphing-4-enine + cholesterol = cholesteryl 3-beta-D-galactoside + N-dodecanoylsphing-4-enine</text>
        <dbReference type="Rhea" id="RHEA:70255"/>
        <dbReference type="ChEBI" id="CHEBI:16113"/>
        <dbReference type="ChEBI" id="CHEBI:72956"/>
        <dbReference type="ChEBI" id="CHEBI:73432"/>
        <dbReference type="ChEBI" id="CHEBI:189066"/>
    </reaction>
    <physiologicalReaction direction="left-to-right" evidence="12">
        <dbReference type="Rhea" id="RHEA:70256"/>
    </physiologicalReaction>
    <physiologicalReaction direction="right-to-left" evidence="12">
        <dbReference type="Rhea" id="RHEA:70257"/>
    </physiologicalReaction>
</comment>
<dbReference type="EC" id="3.2.1.45" evidence="21"/>
<keyword evidence="8 21" id="KW-0746">Sphingolipid metabolism</keyword>
<dbReference type="GO" id="GO:0006680">
    <property type="term" value="P:glucosylceramide catabolic process"/>
    <property type="evidence" value="ECO:0007669"/>
    <property type="project" value="TreeGrafter"/>
</dbReference>
<dbReference type="GO" id="GO:0004336">
    <property type="term" value="F:galactosylceramidase activity"/>
    <property type="evidence" value="ECO:0007669"/>
    <property type="project" value="UniProtKB-EC"/>
</dbReference>
<comment type="pathway">
    <text evidence="4">Sphingolipid metabolism.</text>
</comment>
<dbReference type="GO" id="GO:0005765">
    <property type="term" value="C:lysosomal membrane"/>
    <property type="evidence" value="ECO:0007669"/>
    <property type="project" value="UniProtKB-SubCell"/>
</dbReference>